<keyword evidence="9" id="KW-1185">Reference proteome</keyword>
<name>A0A5P1EFM6_ASPOF</name>
<feature type="chain" id="PRO_5024439088" description="Ninja-family protein" evidence="6">
    <location>
        <begin position="27"/>
        <end position="243"/>
    </location>
</feature>
<accession>A0A5P1EFM6</accession>
<protein>
    <recommendedName>
        <fullName evidence="4">Ninja-family protein</fullName>
    </recommendedName>
    <alternativeName>
        <fullName evidence="4">ABI-binding protein</fullName>
    </alternativeName>
</protein>
<evidence type="ECO:0000256" key="4">
    <source>
        <dbReference type="RuleBase" id="RU369029"/>
    </source>
</evidence>
<dbReference type="Pfam" id="PF16135">
    <property type="entry name" value="TDBD"/>
    <property type="match status" value="1"/>
</dbReference>
<feature type="signal peptide" evidence="6">
    <location>
        <begin position="1"/>
        <end position="26"/>
    </location>
</feature>
<evidence type="ECO:0000256" key="5">
    <source>
        <dbReference type="SAM" id="MobiDB-lite"/>
    </source>
</evidence>
<evidence type="ECO:0000256" key="2">
    <source>
        <dbReference type="ARBA" id="ARBA00006081"/>
    </source>
</evidence>
<dbReference type="AlphaFoldDB" id="A0A5P1EFM6"/>
<gene>
    <name evidence="8" type="ORF">A4U43_C07F28930</name>
</gene>
<dbReference type="InterPro" id="IPR031307">
    <property type="entry name" value="Ninja_fam"/>
</dbReference>
<dbReference type="EMBL" id="CM007387">
    <property type="protein sequence ID" value="ONK64696.1"/>
    <property type="molecule type" value="Genomic_DNA"/>
</dbReference>
<dbReference type="PANTHER" id="PTHR31413:SF31">
    <property type="entry name" value="NINJA-FAMILY PROTEIN AFP3"/>
    <property type="match status" value="1"/>
</dbReference>
<proteinExistence type="inferred from homology"/>
<evidence type="ECO:0000256" key="6">
    <source>
        <dbReference type="SAM" id="SignalP"/>
    </source>
</evidence>
<evidence type="ECO:0000313" key="8">
    <source>
        <dbReference type="EMBL" id="ONK64696.1"/>
    </source>
</evidence>
<comment type="similarity">
    <text evidence="2 4">Belongs to the Ninja family.</text>
</comment>
<keyword evidence="3 4" id="KW-0539">Nucleus</keyword>
<dbReference type="GO" id="GO:0005634">
    <property type="term" value="C:nucleus"/>
    <property type="evidence" value="ECO:0007669"/>
    <property type="project" value="UniProtKB-SubCell"/>
</dbReference>
<organism evidence="8 9">
    <name type="scientific">Asparagus officinalis</name>
    <name type="common">Garden asparagus</name>
    <dbReference type="NCBI Taxonomy" id="4686"/>
    <lineage>
        <taxon>Eukaryota</taxon>
        <taxon>Viridiplantae</taxon>
        <taxon>Streptophyta</taxon>
        <taxon>Embryophyta</taxon>
        <taxon>Tracheophyta</taxon>
        <taxon>Spermatophyta</taxon>
        <taxon>Magnoliopsida</taxon>
        <taxon>Liliopsida</taxon>
        <taxon>Asparagales</taxon>
        <taxon>Asparagaceae</taxon>
        <taxon>Asparagoideae</taxon>
        <taxon>Asparagus</taxon>
    </lineage>
</organism>
<evidence type="ECO:0000313" key="9">
    <source>
        <dbReference type="Proteomes" id="UP000243459"/>
    </source>
</evidence>
<dbReference type="Proteomes" id="UP000243459">
    <property type="component" value="Chromosome 7"/>
</dbReference>
<evidence type="ECO:0000259" key="7">
    <source>
        <dbReference type="Pfam" id="PF16135"/>
    </source>
</evidence>
<feature type="domain" description="Tify" evidence="7">
    <location>
        <begin position="202"/>
        <end position="234"/>
    </location>
</feature>
<comment type="subcellular location">
    <subcellularLocation>
        <location evidence="1 4">Nucleus</location>
    </subcellularLocation>
</comment>
<dbReference type="InterPro" id="IPR032308">
    <property type="entry name" value="TDBD"/>
</dbReference>
<keyword evidence="6" id="KW-0732">Signal</keyword>
<reference evidence="9" key="1">
    <citation type="journal article" date="2017" name="Nat. Commun.">
        <title>The asparagus genome sheds light on the origin and evolution of a young Y chromosome.</title>
        <authorList>
            <person name="Harkess A."/>
            <person name="Zhou J."/>
            <person name="Xu C."/>
            <person name="Bowers J.E."/>
            <person name="Van der Hulst R."/>
            <person name="Ayyampalayam S."/>
            <person name="Mercati F."/>
            <person name="Riccardi P."/>
            <person name="McKain M.R."/>
            <person name="Kakrana A."/>
            <person name="Tang H."/>
            <person name="Ray J."/>
            <person name="Groenendijk J."/>
            <person name="Arikit S."/>
            <person name="Mathioni S.M."/>
            <person name="Nakano M."/>
            <person name="Shan H."/>
            <person name="Telgmann-Rauber A."/>
            <person name="Kanno A."/>
            <person name="Yue Z."/>
            <person name="Chen H."/>
            <person name="Li W."/>
            <person name="Chen Y."/>
            <person name="Xu X."/>
            <person name="Zhang Y."/>
            <person name="Luo S."/>
            <person name="Chen H."/>
            <person name="Gao J."/>
            <person name="Mao Z."/>
            <person name="Pires J.C."/>
            <person name="Luo M."/>
            <person name="Kudrna D."/>
            <person name="Wing R.A."/>
            <person name="Meyers B.C."/>
            <person name="Yi K."/>
            <person name="Kong H."/>
            <person name="Lavrijsen P."/>
            <person name="Sunseri F."/>
            <person name="Falavigna A."/>
            <person name="Ye Y."/>
            <person name="Leebens-Mack J.H."/>
            <person name="Chen G."/>
        </authorList>
    </citation>
    <scope>NUCLEOTIDE SEQUENCE [LARGE SCALE GENOMIC DNA]</scope>
    <source>
        <strain evidence="9">cv. DH0086</strain>
    </source>
</reference>
<evidence type="ECO:0000256" key="1">
    <source>
        <dbReference type="ARBA" id="ARBA00004123"/>
    </source>
</evidence>
<sequence>MQMPPLLLWLPAVPVAPLLLDSSSYAESRGVGCPHRQRAVTGLMRAKLRGRESSVCTSAERGSPAARAKSLPATAHTWTTCPEAGGPRSTKPNCLASPLPMRTRHDVHLSLDRGMLCVSTGTSGSGSKNCVDLQTSIKPANPSAGGEENPSKKRSCTVNDGVKEMERSMMEEMPCVSTKGDGPNGRRVEGFLYRYRKGEEVRIVCVCHGTFLTPAEFVKHAGGGDVVHPLRHIVVNPAPSAFL</sequence>
<feature type="region of interest" description="Disordered" evidence="5">
    <location>
        <begin position="137"/>
        <end position="156"/>
    </location>
</feature>
<dbReference type="Gramene" id="ONK64696">
    <property type="protein sequence ID" value="ONK64696"/>
    <property type="gene ID" value="A4U43_C07F28930"/>
</dbReference>
<comment type="function">
    <text evidence="4">Acts as a negative regulator of abscisic acid (ABA) response.</text>
</comment>
<dbReference type="GO" id="GO:0045892">
    <property type="term" value="P:negative regulation of DNA-templated transcription"/>
    <property type="evidence" value="ECO:0007669"/>
    <property type="project" value="TreeGrafter"/>
</dbReference>
<dbReference type="GO" id="GO:0007165">
    <property type="term" value="P:signal transduction"/>
    <property type="evidence" value="ECO:0007669"/>
    <property type="project" value="InterPro"/>
</dbReference>
<evidence type="ECO:0000256" key="3">
    <source>
        <dbReference type="ARBA" id="ARBA00023242"/>
    </source>
</evidence>
<dbReference type="PANTHER" id="PTHR31413">
    <property type="entry name" value="AFP HOMOLOG 2"/>
    <property type="match status" value="1"/>
</dbReference>